<dbReference type="EMBL" id="JASAOF010000001">
    <property type="protein sequence ID" value="MDI2027167.1"/>
    <property type="molecule type" value="Genomic_DNA"/>
</dbReference>
<keyword evidence="2" id="KW-1185">Reference proteome</keyword>
<evidence type="ECO:0000313" key="1">
    <source>
        <dbReference type="EMBL" id="MDI2027167.1"/>
    </source>
</evidence>
<dbReference type="Pfam" id="PF14100">
    <property type="entry name" value="DUF6807"/>
    <property type="match status" value="1"/>
</dbReference>
<comment type="caution">
    <text evidence="1">The sequence shown here is derived from an EMBL/GenBank/DDBJ whole genome shotgun (WGS) entry which is preliminary data.</text>
</comment>
<name>A0ABT6PGN1_9PSEU</name>
<reference evidence="1 2" key="1">
    <citation type="submission" date="2023-04" db="EMBL/GenBank/DDBJ databases">
        <title>Draft genome sequence of Saccharopolyspora sp. TS4A08 isolated from sweet potato rhizospheric soil.</title>
        <authorList>
            <person name="Suksaard P."/>
            <person name="Duangmal K."/>
        </authorList>
    </citation>
    <scope>NUCLEOTIDE SEQUENCE [LARGE SCALE GENOMIC DNA]</scope>
    <source>
        <strain evidence="1 2">TS4A08</strain>
    </source>
</reference>
<organism evidence="1 2">
    <name type="scientific">Saccharopolyspora ipomoeae</name>
    <dbReference type="NCBI Taxonomy" id="3042027"/>
    <lineage>
        <taxon>Bacteria</taxon>
        <taxon>Bacillati</taxon>
        <taxon>Actinomycetota</taxon>
        <taxon>Actinomycetes</taxon>
        <taxon>Pseudonocardiales</taxon>
        <taxon>Pseudonocardiaceae</taxon>
        <taxon>Saccharopolyspora</taxon>
    </lineage>
</organism>
<protein>
    <submittedName>
        <fullName evidence="1">PmoA family protein</fullName>
    </submittedName>
</protein>
<dbReference type="Proteomes" id="UP001237595">
    <property type="component" value="Unassembled WGS sequence"/>
</dbReference>
<dbReference type="RefSeq" id="WP_281453552.1">
    <property type="nucleotide sequence ID" value="NZ_JASAOF010000001.1"/>
</dbReference>
<sequence length="265" mass="28856">MVEVIRVGGVAVAERRSGAELPAHLSPRPHLHPIRTLGGRVVTDTCPDDHPWHLGFSFALQDVDGWNFWGGNTYVRDQGYVAREDHGRIETTALTRSDAGFDESLTWRTPHEPLLRETRNTRASRTGPGWQLHVGTTLTNATARTLSLGSPATNGRAGAGYGGFFWRLPAAVEPEVFTDAATGEDAVHGSSAPWLTWTDRDFTLVFANAADPWFARLDDYPGIGLQLAATDPVLLDPGASLTRDLHVLIADGTLNQSQINAWKNS</sequence>
<gene>
    <name evidence="1" type="ORF">QFW96_01035</name>
</gene>
<accession>A0ABT6PGN1</accession>
<dbReference type="InterPro" id="IPR029475">
    <property type="entry name" value="DUF6807"/>
</dbReference>
<evidence type="ECO:0000313" key="2">
    <source>
        <dbReference type="Proteomes" id="UP001237595"/>
    </source>
</evidence>
<proteinExistence type="predicted"/>